<dbReference type="RefSeq" id="WP_377319587.1">
    <property type="nucleotide sequence ID" value="NZ_JBHSNF010000002.1"/>
</dbReference>
<evidence type="ECO:0000256" key="2">
    <source>
        <dbReference type="ARBA" id="ARBA00034247"/>
    </source>
</evidence>
<evidence type="ECO:0000313" key="6">
    <source>
        <dbReference type="Proteomes" id="UP001596114"/>
    </source>
</evidence>
<protein>
    <recommendedName>
        <fullName evidence="1">diguanylate cyclase</fullName>
        <ecNumber evidence="1">2.7.7.65</ecNumber>
    </recommendedName>
</protein>
<feature type="transmembrane region" description="Helical" evidence="3">
    <location>
        <begin position="16"/>
        <end position="34"/>
    </location>
</feature>
<dbReference type="Proteomes" id="UP001596114">
    <property type="component" value="Unassembled WGS sequence"/>
</dbReference>
<keyword evidence="5" id="KW-0548">Nucleotidyltransferase</keyword>
<dbReference type="Pfam" id="PF00990">
    <property type="entry name" value="GGDEF"/>
    <property type="match status" value="1"/>
</dbReference>
<evidence type="ECO:0000256" key="1">
    <source>
        <dbReference type="ARBA" id="ARBA00012528"/>
    </source>
</evidence>
<dbReference type="GO" id="GO:0052621">
    <property type="term" value="F:diguanylate cyclase activity"/>
    <property type="evidence" value="ECO:0007669"/>
    <property type="project" value="UniProtKB-EC"/>
</dbReference>
<dbReference type="PANTHER" id="PTHR45138">
    <property type="entry name" value="REGULATORY COMPONENTS OF SENSORY TRANSDUCTION SYSTEM"/>
    <property type="match status" value="1"/>
</dbReference>
<dbReference type="InterPro" id="IPR050469">
    <property type="entry name" value="Diguanylate_Cyclase"/>
</dbReference>
<dbReference type="SUPFAM" id="SSF55073">
    <property type="entry name" value="Nucleotide cyclase"/>
    <property type="match status" value="1"/>
</dbReference>
<dbReference type="Gene3D" id="3.30.70.270">
    <property type="match status" value="1"/>
</dbReference>
<dbReference type="CDD" id="cd01949">
    <property type="entry name" value="GGDEF"/>
    <property type="match status" value="1"/>
</dbReference>
<gene>
    <name evidence="5" type="ORF">ACFPPA_09810</name>
</gene>
<sequence length="251" mass="27735">MATQGSVERPATHSLTWLWLLALGGLLLAWWTAWRHSRRLKEETERLARQQRVLKSAHSHLQRKSEELQHLSMHDPLTGTLNRQAFGNELRDRIDHLAKYNLPLSLIVFDLDHFKRINDQQGHLVGDMALALVVGLAHEHLVSDDLFGRFGGDEFMIACPGQAVPHALALAETLRKAVAARAPLADPPIPGLTLSLGVAQADPERGYEVDDLFARADAALYVAKQGGRNATVAADDETAAQVVPNSVRRHL</sequence>
<dbReference type="NCBIfam" id="TIGR00254">
    <property type="entry name" value="GGDEF"/>
    <property type="match status" value="1"/>
</dbReference>
<dbReference type="PROSITE" id="PS50887">
    <property type="entry name" value="GGDEF"/>
    <property type="match status" value="1"/>
</dbReference>
<comment type="caution">
    <text evidence="5">The sequence shown here is derived from an EMBL/GenBank/DDBJ whole genome shotgun (WGS) entry which is preliminary data.</text>
</comment>
<dbReference type="PANTHER" id="PTHR45138:SF9">
    <property type="entry name" value="DIGUANYLATE CYCLASE DGCM-RELATED"/>
    <property type="match status" value="1"/>
</dbReference>
<keyword evidence="3" id="KW-0472">Membrane</keyword>
<keyword evidence="5" id="KW-0808">Transferase</keyword>
<dbReference type="InterPro" id="IPR000160">
    <property type="entry name" value="GGDEF_dom"/>
</dbReference>
<feature type="domain" description="GGDEF" evidence="4">
    <location>
        <begin position="102"/>
        <end position="236"/>
    </location>
</feature>
<dbReference type="InterPro" id="IPR029787">
    <property type="entry name" value="Nucleotide_cyclase"/>
</dbReference>
<reference evidence="6" key="1">
    <citation type="journal article" date="2019" name="Int. J. Syst. Evol. Microbiol.">
        <title>The Global Catalogue of Microorganisms (GCM) 10K type strain sequencing project: providing services to taxonomists for standard genome sequencing and annotation.</title>
        <authorList>
            <consortium name="The Broad Institute Genomics Platform"/>
            <consortium name="The Broad Institute Genome Sequencing Center for Infectious Disease"/>
            <person name="Wu L."/>
            <person name="Ma J."/>
        </authorList>
    </citation>
    <scope>NUCLEOTIDE SEQUENCE [LARGE SCALE GENOMIC DNA]</scope>
    <source>
        <strain evidence="6">CGMCC 1.16619</strain>
    </source>
</reference>
<accession>A0ABW0QMU5</accession>
<name>A0ABW0QMU5_9GAMM</name>
<evidence type="ECO:0000256" key="3">
    <source>
        <dbReference type="SAM" id="Phobius"/>
    </source>
</evidence>
<proteinExistence type="predicted"/>
<dbReference type="EC" id="2.7.7.65" evidence="1"/>
<keyword evidence="3" id="KW-1133">Transmembrane helix</keyword>
<evidence type="ECO:0000313" key="5">
    <source>
        <dbReference type="EMBL" id="MFC5526038.1"/>
    </source>
</evidence>
<dbReference type="SMART" id="SM00267">
    <property type="entry name" value="GGDEF"/>
    <property type="match status" value="1"/>
</dbReference>
<dbReference type="EMBL" id="JBHSNF010000002">
    <property type="protein sequence ID" value="MFC5526038.1"/>
    <property type="molecule type" value="Genomic_DNA"/>
</dbReference>
<keyword evidence="6" id="KW-1185">Reference proteome</keyword>
<keyword evidence="3" id="KW-0812">Transmembrane</keyword>
<evidence type="ECO:0000259" key="4">
    <source>
        <dbReference type="PROSITE" id="PS50887"/>
    </source>
</evidence>
<dbReference type="InterPro" id="IPR043128">
    <property type="entry name" value="Rev_trsase/Diguanyl_cyclase"/>
</dbReference>
<comment type="catalytic activity">
    <reaction evidence="2">
        <text>2 GTP = 3',3'-c-di-GMP + 2 diphosphate</text>
        <dbReference type="Rhea" id="RHEA:24898"/>
        <dbReference type="ChEBI" id="CHEBI:33019"/>
        <dbReference type="ChEBI" id="CHEBI:37565"/>
        <dbReference type="ChEBI" id="CHEBI:58805"/>
        <dbReference type="EC" id="2.7.7.65"/>
    </reaction>
</comment>
<organism evidence="5 6">
    <name type="scientific">Rhodanobacter ginsengisoli</name>
    <dbReference type="NCBI Taxonomy" id="418646"/>
    <lineage>
        <taxon>Bacteria</taxon>
        <taxon>Pseudomonadati</taxon>
        <taxon>Pseudomonadota</taxon>
        <taxon>Gammaproteobacteria</taxon>
        <taxon>Lysobacterales</taxon>
        <taxon>Rhodanobacteraceae</taxon>
        <taxon>Rhodanobacter</taxon>
    </lineage>
</organism>